<dbReference type="InterPro" id="IPR050488">
    <property type="entry name" value="Ig_Fc_receptor"/>
</dbReference>
<keyword evidence="10" id="KW-1185">Reference proteome</keyword>
<organism evidence="9 10">
    <name type="scientific">Neotoma lepida</name>
    <name type="common">Desert woodrat</name>
    <dbReference type="NCBI Taxonomy" id="56216"/>
    <lineage>
        <taxon>Eukaryota</taxon>
        <taxon>Metazoa</taxon>
        <taxon>Chordata</taxon>
        <taxon>Craniata</taxon>
        <taxon>Vertebrata</taxon>
        <taxon>Euteleostomi</taxon>
        <taxon>Mammalia</taxon>
        <taxon>Eutheria</taxon>
        <taxon>Euarchontoglires</taxon>
        <taxon>Glires</taxon>
        <taxon>Rodentia</taxon>
        <taxon>Myomorpha</taxon>
        <taxon>Muroidea</taxon>
        <taxon>Cricetidae</taxon>
        <taxon>Neotominae</taxon>
        <taxon>Neotoma</taxon>
    </lineage>
</organism>
<dbReference type="Pfam" id="PF13895">
    <property type="entry name" value="Ig_2"/>
    <property type="match status" value="1"/>
</dbReference>
<dbReference type="GO" id="GO:0019863">
    <property type="term" value="F:IgE binding"/>
    <property type="evidence" value="ECO:0007669"/>
    <property type="project" value="TreeGrafter"/>
</dbReference>
<dbReference type="PROSITE" id="PS50835">
    <property type="entry name" value="IG_LIKE"/>
    <property type="match status" value="1"/>
</dbReference>
<dbReference type="Gene3D" id="2.60.40.10">
    <property type="entry name" value="Immunoglobulins"/>
    <property type="match status" value="2"/>
</dbReference>
<evidence type="ECO:0000256" key="4">
    <source>
        <dbReference type="ARBA" id="ARBA00023136"/>
    </source>
</evidence>
<dbReference type="InterPro" id="IPR036179">
    <property type="entry name" value="Ig-like_dom_sf"/>
</dbReference>
<keyword evidence="7" id="KW-0393">Immunoglobulin domain</keyword>
<protein>
    <recommendedName>
        <fullName evidence="8">Ig-like domain-containing protein</fullName>
    </recommendedName>
</protein>
<dbReference type="CDD" id="cd05753">
    <property type="entry name" value="Ig2_FcgammaR_like"/>
    <property type="match status" value="1"/>
</dbReference>
<accession>A0A1A6HC18</accession>
<feature type="domain" description="Ig-like" evidence="8">
    <location>
        <begin position="57"/>
        <end position="118"/>
    </location>
</feature>
<feature type="non-terminal residue" evidence="9">
    <location>
        <position position="209"/>
    </location>
</feature>
<name>A0A1A6HC18_NEOLE</name>
<keyword evidence="6" id="KW-0325">Glycoprotein</keyword>
<dbReference type="STRING" id="56216.A0A1A6HC18"/>
<evidence type="ECO:0000256" key="7">
    <source>
        <dbReference type="ARBA" id="ARBA00023319"/>
    </source>
</evidence>
<keyword evidence="4" id="KW-0472">Membrane</keyword>
<dbReference type="SUPFAM" id="SSF48726">
    <property type="entry name" value="Immunoglobulin"/>
    <property type="match status" value="2"/>
</dbReference>
<evidence type="ECO:0000256" key="6">
    <source>
        <dbReference type="ARBA" id="ARBA00023180"/>
    </source>
</evidence>
<keyword evidence="2" id="KW-1003">Cell membrane</keyword>
<dbReference type="AlphaFoldDB" id="A0A1A6HC18"/>
<dbReference type="GO" id="GO:0016064">
    <property type="term" value="P:immunoglobulin mediated immune response"/>
    <property type="evidence" value="ECO:0007669"/>
    <property type="project" value="TreeGrafter"/>
</dbReference>
<gene>
    <name evidence="9" type="ORF">A6R68_14285</name>
</gene>
<dbReference type="EMBL" id="LZPO01043911">
    <property type="protein sequence ID" value="OBS75177.1"/>
    <property type="molecule type" value="Genomic_DNA"/>
</dbReference>
<evidence type="ECO:0000256" key="3">
    <source>
        <dbReference type="ARBA" id="ARBA00022729"/>
    </source>
</evidence>
<keyword evidence="5" id="KW-1015">Disulfide bond</keyword>
<keyword evidence="3" id="KW-0732">Signal</keyword>
<reference evidence="9 10" key="1">
    <citation type="submission" date="2016-06" db="EMBL/GenBank/DDBJ databases">
        <title>The Draft Genome Sequence and Annotation of the Desert Woodrat Neotoma lepida.</title>
        <authorList>
            <person name="Campbell M."/>
            <person name="Oakeson K.F."/>
            <person name="Yandell M."/>
            <person name="Halpert J.R."/>
            <person name="Dearing D."/>
        </authorList>
    </citation>
    <scope>NUCLEOTIDE SEQUENCE [LARGE SCALE GENOMIC DNA]</scope>
    <source>
        <strain evidence="9">417</strain>
        <tissue evidence="9">Liver</tissue>
    </source>
</reference>
<comment type="subcellular location">
    <subcellularLocation>
        <location evidence="1">Cell membrane</location>
        <topology evidence="1">Single-pass type I membrane protein</topology>
    </subcellularLocation>
</comment>
<evidence type="ECO:0000256" key="1">
    <source>
        <dbReference type="ARBA" id="ARBA00004251"/>
    </source>
</evidence>
<sequence>MDVDLIPMLITVLLHPGKLETDANLPFIDFAALGVMLTATQKSVVSLNPPWIRIFTGEKVTLTCHANNSLQENSTKWFHNGSISDVTTSHLDIVSATIQDSGKYICQKQGFYKSKPVYLEVMRDWLLLQTSADMVLDNESFDIRCHGWNNWNVHKVIYYKNDLAFKYYYESPKYSIRNAKLNDSGTYHCTGYLRRLNYTSEKLRITVIK</sequence>
<dbReference type="PANTHER" id="PTHR11481:SF12">
    <property type="entry name" value="HIGH AFFINITY IMMUNOGLOBULIN EPSILON RECEPTOR SUBUNIT ALPHA"/>
    <property type="match status" value="1"/>
</dbReference>
<evidence type="ECO:0000256" key="5">
    <source>
        <dbReference type="ARBA" id="ARBA00023157"/>
    </source>
</evidence>
<dbReference type="InterPro" id="IPR007110">
    <property type="entry name" value="Ig-like_dom"/>
</dbReference>
<dbReference type="FunFam" id="2.60.40.10:FF:000217">
    <property type="entry name" value="High affinity immunoglobulin gamma Fc receptor I"/>
    <property type="match status" value="1"/>
</dbReference>
<dbReference type="GO" id="GO:0019768">
    <property type="term" value="F:high-affinity IgE receptor activity"/>
    <property type="evidence" value="ECO:0007669"/>
    <property type="project" value="TreeGrafter"/>
</dbReference>
<dbReference type="PANTHER" id="PTHR11481">
    <property type="entry name" value="IMMUNOGLOBULIN FC RECEPTOR"/>
    <property type="match status" value="1"/>
</dbReference>
<dbReference type="Proteomes" id="UP000092124">
    <property type="component" value="Unassembled WGS sequence"/>
</dbReference>
<dbReference type="GO" id="GO:0009897">
    <property type="term" value="C:external side of plasma membrane"/>
    <property type="evidence" value="ECO:0007669"/>
    <property type="project" value="TreeGrafter"/>
</dbReference>
<comment type="caution">
    <text evidence="9">The sequence shown here is derived from an EMBL/GenBank/DDBJ whole genome shotgun (WGS) entry which is preliminary data.</text>
</comment>
<dbReference type="Pfam" id="PF13927">
    <property type="entry name" value="Ig_3"/>
    <property type="match status" value="1"/>
</dbReference>
<evidence type="ECO:0000313" key="10">
    <source>
        <dbReference type="Proteomes" id="UP000092124"/>
    </source>
</evidence>
<dbReference type="FunFam" id="2.60.40.10:FF:000356">
    <property type="entry name" value="Low affinity immunoglobulin gamma Fc region receptor III-A"/>
    <property type="match status" value="1"/>
</dbReference>
<dbReference type="SMART" id="SM00409">
    <property type="entry name" value="IG"/>
    <property type="match status" value="2"/>
</dbReference>
<evidence type="ECO:0000256" key="2">
    <source>
        <dbReference type="ARBA" id="ARBA00022475"/>
    </source>
</evidence>
<dbReference type="InterPro" id="IPR003599">
    <property type="entry name" value="Ig_sub"/>
</dbReference>
<dbReference type="OrthoDB" id="8954737at2759"/>
<dbReference type="CDD" id="cd05752">
    <property type="entry name" value="Ig1_FcgammaR_like"/>
    <property type="match status" value="1"/>
</dbReference>
<proteinExistence type="predicted"/>
<dbReference type="InterPro" id="IPR013783">
    <property type="entry name" value="Ig-like_fold"/>
</dbReference>
<evidence type="ECO:0000313" key="9">
    <source>
        <dbReference type="EMBL" id="OBS75177.1"/>
    </source>
</evidence>
<evidence type="ECO:0000259" key="8">
    <source>
        <dbReference type="PROSITE" id="PS50835"/>
    </source>
</evidence>